<evidence type="ECO:0000313" key="2">
    <source>
        <dbReference type="EMBL" id="BAC83779.1"/>
    </source>
</evidence>
<feature type="region of interest" description="Disordered" evidence="1">
    <location>
        <begin position="39"/>
        <end position="80"/>
    </location>
</feature>
<name>Q6Z5B0_ORYSJ</name>
<organism evidence="2 4">
    <name type="scientific">Oryza sativa subsp. japonica</name>
    <name type="common">Rice</name>
    <dbReference type="NCBI Taxonomy" id="39947"/>
    <lineage>
        <taxon>Eukaryota</taxon>
        <taxon>Viridiplantae</taxon>
        <taxon>Streptophyta</taxon>
        <taxon>Embryophyta</taxon>
        <taxon>Tracheophyta</taxon>
        <taxon>Spermatophyta</taxon>
        <taxon>Magnoliopsida</taxon>
        <taxon>Liliopsida</taxon>
        <taxon>Poales</taxon>
        <taxon>Poaceae</taxon>
        <taxon>BOP clade</taxon>
        <taxon>Oryzoideae</taxon>
        <taxon>Oryzeae</taxon>
        <taxon>Oryzinae</taxon>
        <taxon>Oryza</taxon>
        <taxon>Oryza sativa</taxon>
    </lineage>
</organism>
<dbReference type="Proteomes" id="UP000000763">
    <property type="component" value="Chromosome 7"/>
</dbReference>
<feature type="region of interest" description="Disordered" evidence="1">
    <location>
        <begin position="1"/>
        <end position="26"/>
    </location>
</feature>
<dbReference type="EMBL" id="AP003838">
    <property type="protein sequence ID" value="BAD30352.1"/>
    <property type="molecule type" value="Genomic_DNA"/>
</dbReference>
<sequence length="154" mass="15870">MAQCDGGPPAIGLGAPDQGAVKAPLSRWAQGERDLSNKYVVQPLSAPSQRRMRPSETPLLGPSPNLSNATLSGPTSVAGSGSVSTSVAEVSFATAAARACDGRSSRKTTIVSATRVRVPTLPVPRTAPMNEIENRLCFASSGCQTSFSSSLRAL</sequence>
<reference evidence="3" key="1">
    <citation type="submission" date="2001-07" db="EMBL/GenBank/DDBJ databases">
        <title>Oryza sativa nipponbare(GA3) genomic DNA, chromosome 7, BAC clone:OJ1582_D10.</title>
        <authorList>
            <person name="Sasaki T."/>
            <person name="Matsumoto T."/>
            <person name="Yamamoto K."/>
        </authorList>
    </citation>
    <scope>NUCLEOTIDE SEQUENCE</scope>
</reference>
<accession>Q6Z5B0</accession>
<proteinExistence type="predicted"/>
<dbReference type="AlphaFoldDB" id="Q6Z5B0"/>
<evidence type="ECO:0000313" key="4">
    <source>
        <dbReference type="Proteomes" id="UP000000763"/>
    </source>
</evidence>
<reference evidence="2" key="2">
    <citation type="submission" date="2002-05" db="EMBL/GenBank/DDBJ databases">
        <title>Oryza sativa nipponbare(GA3) genomic DNA, chromosome 7, BAC clone:OJ1729_E01.</title>
        <authorList>
            <person name="Sasaki T."/>
            <person name="Matsumoto T."/>
            <person name="Katayose Y."/>
        </authorList>
    </citation>
    <scope>NUCLEOTIDE SEQUENCE</scope>
</reference>
<reference evidence="4" key="4">
    <citation type="journal article" date="2008" name="Nucleic Acids Res.">
        <title>The rice annotation project database (RAP-DB): 2008 update.</title>
        <authorList>
            <consortium name="The rice annotation project (RAP)"/>
        </authorList>
    </citation>
    <scope>GENOME REANNOTATION</scope>
    <source>
        <strain evidence="4">cv. Nipponbare</strain>
    </source>
</reference>
<protein>
    <submittedName>
        <fullName evidence="2">Uncharacterized protein</fullName>
    </submittedName>
</protein>
<reference evidence="4" key="3">
    <citation type="journal article" date="2005" name="Nature">
        <title>The map-based sequence of the rice genome.</title>
        <authorList>
            <consortium name="International rice genome sequencing project (IRGSP)"/>
            <person name="Matsumoto T."/>
            <person name="Wu J."/>
            <person name="Kanamori H."/>
            <person name="Katayose Y."/>
            <person name="Fujisawa M."/>
            <person name="Namiki N."/>
            <person name="Mizuno H."/>
            <person name="Yamamoto K."/>
            <person name="Antonio B.A."/>
            <person name="Baba T."/>
            <person name="Sakata K."/>
            <person name="Nagamura Y."/>
            <person name="Aoki H."/>
            <person name="Arikawa K."/>
            <person name="Arita K."/>
            <person name="Bito T."/>
            <person name="Chiden Y."/>
            <person name="Fujitsuka N."/>
            <person name="Fukunaka R."/>
            <person name="Hamada M."/>
            <person name="Harada C."/>
            <person name="Hayashi A."/>
            <person name="Hijishita S."/>
            <person name="Honda M."/>
            <person name="Hosokawa S."/>
            <person name="Ichikawa Y."/>
            <person name="Idonuma A."/>
            <person name="Iijima M."/>
            <person name="Ikeda M."/>
            <person name="Ikeno M."/>
            <person name="Ito K."/>
            <person name="Ito S."/>
            <person name="Ito T."/>
            <person name="Ito Y."/>
            <person name="Ito Y."/>
            <person name="Iwabuchi A."/>
            <person name="Kamiya K."/>
            <person name="Karasawa W."/>
            <person name="Kurita K."/>
            <person name="Katagiri S."/>
            <person name="Kikuta A."/>
            <person name="Kobayashi H."/>
            <person name="Kobayashi N."/>
            <person name="Machita K."/>
            <person name="Maehara T."/>
            <person name="Masukawa M."/>
            <person name="Mizubayashi T."/>
            <person name="Mukai Y."/>
            <person name="Nagasaki H."/>
            <person name="Nagata Y."/>
            <person name="Naito S."/>
            <person name="Nakashima M."/>
            <person name="Nakama Y."/>
            <person name="Nakamichi Y."/>
            <person name="Nakamura M."/>
            <person name="Meguro A."/>
            <person name="Negishi M."/>
            <person name="Ohta I."/>
            <person name="Ohta T."/>
            <person name="Okamoto M."/>
            <person name="Ono N."/>
            <person name="Saji S."/>
            <person name="Sakaguchi M."/>
            <person name="Sakai K."/>
            <person name="Shibata M."/>
            <person name="Shimokawa T."/>
            <person name="Song J."/>
            <person name="Takazaki Y."/>
            <person name="Terasawa K."/>
            <person name="Tsugane M."/>
            <person name="Tsuji K."/>
            <person name="Ueda S."/>
            <person name="Waki K."/>
            <person name="Yamagata H."/>
            <person name="Yamamoto M."/>
            <person name="Yamamoto S."/>
            <person name="Yamane H."/>
            <person name="Yoshiki S."/>
            <person name="Yoshihara R."/>
            <person name="Yukawa K."/>
            <person name="Zhong H."/>
            <person name="Yano M."/>
            <person name="Yuan Q."/>
            <person name="Ouyang S."/>
            <person name="Liu J."/>
            <person name="Jones K.M."/>
            <person name="Gansberger K."/>
            <person name="Moffat K."/>
            <person name="Hill J."/>
            <person name="Bera J."/>
            <person name="Fadrosh D."/>
            <person name="Jin S."/>
            <person name="Johri S."/>
            <person name="Kim M."/>
            <person name="Overton L."/>
            <person name="Reardon M."/>
            <person name="Tsitrin T."/>
            <person name="Vuong H."/>
            <person name="Weaver B."/>
            <person name="Ciecko A."/>
            <person name="Tallon L."/>
            <person name="Jackson J."/>
            <person name="Pai G."/>
            <person name="Aken S.V."/>
            <person name="Utterback T."/>
            <person name="Reidmuller S."/>
            <person name="Feldblyum T."/>
            <person name="Hsiao J."/>
            <person name="Zismann V."/>
            <person name="Iobst S."/>
            <person name="de Vazeille A.R."/>
            <person name="Buell C.R."/>
            <person name="Ying K."/>
            <person name="Li Y."/>
            <person name="Lu T."/>
            <person name="Huang Y."/>
            <person name="Zhao Q."/>
            <person name="Feng Q."/>
            <person name="Zhang L."/>
            <person name="Zhu J."/>
            <person name="Weng Q."/>
            <person name="Mu J."/>
            <person name="Lu Y."/>
            <person name="Fan D."/>
            <person name="Liu Y."/>
            <person name="Guan J."/>
            <person name="Zhang Y."/>
            <person name="Yu S."/>
            <person name="Liu X."/>
            <person name="Zhang Y."/>
            <person name="Hong G."/>
            <person name="Han B."/>
            <person name="Choisne N."/>
            <person name="Demange N."/>
            <person name="Orjeda G."/>
            <person name="Samain S."/>
            <person name="Cattolico L."/>
            <person name="Pelletier E."/>
            <person name="Couloux A."/>
            <person name="Segurens B."/>
            <person name="Wincker P."/>
            <person name="D'Hont A."/>
            <person name="Scarpelli C."/>
            <person name="Weissenbach J."/>
            <person name="Salanoubat M."/>
            <person name="Quetier F."/>
            <person name="Yu Y."/>
            <person name="Kim H.R."/>
            <person name="Rambo T."/>
            <person name="Currie J."/>
            <person name="Collura K."/>
            <person name="Luo M."/>
            <person name="Yang T."/>
            <person name="Ammiraju J.S.S."/>
            <person name="Engler F."/>
            <person name="Soderlund C."/>
            <person name="Wing R.A."/>
            <person name="Palmer L.E."/>
            <person name="de la Bastide M."/>
            <person name="Spiegel L."/>
            <person name="Nascimento L."/>
            <person name="Zutavern T."/>
            <person name="O'Shaughnessy A."/>
            <person name="Dike S."/>
            <person name="Dedhia N."/>
            <person name="Preston R."/>
            <person name="Balija V."/>
            <person name="McCombie W.R."/>
            <person name="Chow T."/>
            <person name="Chen H."/>
            <person name="Chung M."/>
            <person name="Chen C."/>
            <person name="Shaw J."/>
            <person name="Wu H."/>
            <person name="Hsiao K."/>
            <person name="Chao Y."/>
            <person name="Chu M."/>
            <person name="Cheng C."/>
            <person name="Hour A."/>
            <person name="Lee P."/>
            <person name="Lin S."/>
            <person name="Lin Y."/>
            <person name="Liou J."/>
            <person name="Liu S."/>
            <person name="Hsing Y."/>
            <person name="Raghuvanshi S."/>
            <person name="Mohanty A."/>
            <person name="Bharti A.K."/>
            <person name="Gaur A."/>
            <person name="Gupta V."/>
            <person name="Kumar D."/>
            <person name="Ravi V."/>
            <person name="Vij S."/>
            <person name="Kapur A."/>
            <person name="Khurana P."/>
            <person name="Khurana P."/>
            <person name="Khurana J.P."/>
            <person name="Tyagi A.K."/>
            <person name="Gaikwad K."/>
            <person name="Singh A."/>
            <person name="Dalal V."/>
            <person name="Srivastava S."/>
            <person name="Dixit A."/>
            <person name="Pal A.K."/>
            <person name="Ghazi I.A."/>
            <person name="Yadav M."/>
            <person name="Pandit A."/>
            <person name="Bhargava A."/>
            <person name="Sureshbabu K."/>
            <person name="Batra K."/>
            <person name="Sharma T.R."/>
            <person name="Mohapatra T."/>
            <person name="Singh N.K."/>
            <person name="Messing J."/>
            <person name="Nelson A.B."/>
            <person name="Fuks G."/>
            <person name="Kavchok S."/>
            <person name="Keizer G."/>
            <person name="Linton E."/>
            <person name="Llaca V."/>
            <person name="Song R."/>
            <person name="Tanyolac B."/>
            <person name="Young S."/>
            <person name="Ho-Il K."/>
            <person name="Hahn J.H."/>
            <person name="Sangsakoo G."/>
            <person name="Vanavichit A."/>
            <person name="de Mattos Luiz.A.T."/>
            <person name="Zimmer P.D."/>
            <person name="Malone G."/>
            <person name="Dellagostin O."/>
            <person name="de Oliveira A.C."/>
            <person name="Bevan M."/>
            <person name="Bancroft I."/>
            <person name="Minx P."/>
            <person name="Cordum H."/>
            <person name="Wilson R."/>
            <person name="Cheng Z."/>
            <person name="Jin W."/>
            <person name="Jiang J."/>
            <person name="Leong S.A."/>
            <person name="Iwama H."/>
            <person name="Gojobori T."/>
            <person name="Itoh T."/>
            <person name="Niimura Y."/>
            <person name="Fujii Y."/>
            <person name="Habara T."/>
            <person name="Sakai H."/>
            <person name="Sato Y."/>
            <person name="Wilson G."/>
            <person name="Kumar K."/>
            <person name="McCouch S."/>
            <person name="Juretic N."/>
            <person name="Hoen D."/>
            <person name="Wright S."/>
            <person name="Bruskiewich R."/>
            <person name="Bureau T."/>
            <person name="Miyao A."/>
            <person name="Hirochika H."/>
            <person name="Nishikawa T."/>
            <person name="Kadowaki K."/>
            <person name="Sugiura M."/>
            <person name="Burr B."/>
            <person name="Sasaki T."/>
        </authorList>
    </citation>
    <scope>NUCLEOTIDE SEQUENCE [LARGE SCALE GENOMIC DNA]</scope>
    <source>
        <strain evidence="4">cv. Nipponbare</strain>
    </source>
</reference>
<gene>
    <name evidence="3" type="ORF">OJ1582_D10.7</name>
    <name evidence="2" type="ORF">OJ1729_E01.34</name>
</gene>
<dbReference type="EMBL" id="AP005156">
    <property type="protein sequence ID" value="BAC83779.1"/>
    <property type="molecule type" value="Genomic_DNA"/>
</dbReference>
<evidence type="ECO:0000256" key="1">
    <source>
        <dbReference type="SAM" id="MobiDB-lite"/>
    </source>
</evidence>
<evidence type="ECO:0000313" key="3">
    <source>
        <dbReference type="EMBL" id="BAD30352.1"/>
    </source>
</evidence>